<dbReference type="Proteomes" id="UP001386955">
    <property type="component" value="Unassembled WGS sequence"/>
</dbReference>
<dbReference type="AlphaFoldDB" id="A0AAN9SGP0"/>
<protein>
    <submittedName>
        <fullName evidence="1">Uncharacterized protein</fullName>
    </submittedName>
</protein>
<accession>A0AAN9SGP0</accession>
<sequence length="143" mass="16204">MTNKPRALSKHQNPHFFFLILIPQNSETNTHLSYPFHTTTLTAALKRRRLTSQFSQTRSRTFAIVAFCKKRLRNLVKLFHLLLNLVVHSAVESCVPAPLPGICDSACSATLPLQDSGRVNFTTELRCQISLQWSWAVMCHPEG</sequence>
<dbReference type="EMBL" id="JAYMYS010000005">
    <property type="protein sequence ID" value="KAK7393042.1"/>
    <property type="molecule type" value="Genomic_DNA"/>
</dbReference>
<comment type="caution">
    <text evidence="1">The sequence shown here is derived from an EMBL/GenBank/DDBJ whole genome shotgun (WGS) entry which is preliminary data.</text>
</comment>
<name>A0AAN9SGP0_PSOTE</name>
<reference evidence="1 2" key="1">
    <citation type="submission" date="2024-01" db="EMBL/GenBank/DDBJ databases">
        <title>The genomes of 5 underutilized Papilionoideae crops provide insights into root nodulation and disease resistanc.</title>
        <authorList>
            <person name="Jiang F."/>
        </authorList>
    </citation>
    <scope>NUCLEOTIDE SEQUENCE [LARGE SCALE GENOMIC DNA]</scope>
    <source>
        <strain evidence="1">DUOXIRENSHENG_FW03</strain>
        <tissue evidence="1">Leaves</tissue>
    </source>
</reference>
<evidence type="ECO:0000313" key="2">
    <source>
        <dbReference type="Proteomes" id="UP001386955"/>
    </source>
</evidence>
<organism evidence="1 2">
    <name type="scientific">Psophocarpus tetragonolobus</name>
    <name type="common">Winged bean</name>
    <name type="synonym">Dolichos tetragonolobus</name>
    <dbReference type="NCBI Taxonomy" id="3891"/>
    <lineage>
        <taxon>Eukaryota</taxon>
        <taxon>Viridiplantae</taxon>
        <taxon>Streptophyta</taxon>
        <taxon>Embryophyta</taxon>
        <taxon>Tracheophyta</taxon>
        <taxon>Spermatophyta</taxon>
        <taxon>Magnoliopsida</taxon>
        <taxon>eudicotyledons</taxon>
        <taxon>Gunneridae</taxon>
        <taxon>Pentapetalae</taxon>
        <taxon>rosids</taxon>
        <taxon>fabids</taxon>
        <taxon>Fabales</taxon>
        <taxon>Fabaceae</taxon>
        <taxon>Papilionoideae</taxon>
        <taxon>50 kb inversion clade</taxon>
        <taxon>NPAAA clade</taxon>
        <taxon>indigoferoid/millettioid clade</taxon>
        <taxon>Phaseoleae</taxon>
        <taxon>Psophocarpus</taxon>
    </lineage>
</organism>
<proteinExistence type="predicted"/>
<gene>
    <name evidence="1" type="ORF">VNO78_21493</name>
</gene>
<keyword evidence="2" id="KW-1185">Reference proteome</keyword>
<evidence type="ECO:0000313" key="1">
    <source>
        <dbReference type="EMBL" id="KAK7393042.1"/>
    </source>
</evidence>